<accession>K1E0J4</accession>
<feature type="region of interest" description="Disordered" evidence="1">
    <location>
        <begin position="467"/>
        <end position="514"/>
    </location>
</feature>
<evidence type="ECO:0000313" key="2">
    <source>
        <dbReference type="EMBL" id="EKA62184.1"/>
    </source>
</evidence>
<comment type="caution">
    <text evidence="2">The sequence shown here is derived from an EMBL/GenBank/DDBJ whole genome shotgun (WGS) entry which is preliminary data.</text>
</comment>
<evidence type="ECO:0000313" key="3">
    <source>
        <dbReference type="Proteomes" id="UP000004474"/>
    </source>
</evidence>
<name>K1E0J4_9MICO</name>
<dbReference type="AlphaFoldDB" id="K1E0J4"/>
<gene>
    <name evidence="2" type="ORF">B277_04020</name>
</gene>
<evidence type="ECO:0000256" key="1">
    <source>
        <dbReference type="SAM" id="MobiDB-lite"/>
    </source>
</evidence>
<protein>
    <submittedName>
        <fullName evidence="2">Uncharacterized protein</fullName>
    </submittedName>
</protein>
<dbReference type="Proteomes" id="UP000004474">
    <property type="component" value="Unassembled WGS sequence"/>
</dbReference>
<organism evidence="2 3">
    <name type="scientific">Janibacter hoylei PVAS-1</name>
    <dbReference type="NCBI Taxonomy" id="1210046"/>
    <lineage>
        <taxon>Bacteria</taxon>
        <taxon>Bacillati</taxon>
        <taxon>Actinomycetota</taxon>
        <taxon>Actinomycetes</taxon>
        <taxon>Micrococcales</taxon>
        <taxon>Intrasporangiaceae</taxon>
        <taxon>Janibacter</taxon>
    </lineage>
</organism>
<dbReference type="OrthoDB" id="4872369at2"/>
<dbReference type="RefSeq" id="WP_007925359.1">
    <property type="nucleotide sequence ID" value="NZ_ALWX01000014.1"/>
</dbReference>
<proteinExistence type="predicted"/>
<dbReference type="PATRIC" id="fig|1210046.3.peg.782"/>
<feature type="compositionally biased region" description="Basic and acidic residues" evidence="1">
    <location>
        <begin position="468"/>
        <end position="494"/>
    </location>
</feature>
<reference evidence="2 3" key="1">
    <citation type="journal article" date="2012" name="J. Bacteriol.">
        <title>Genome Sequence of Janibacter hoylei MTCC8307, Isolated from the Stratospheric Air.</title>
        <authorList>
            <person name="Pawar S.P."/>
            <person name="Dhotre D.P."/>
            <person name="Shetty S.A."/>
            <person name="Chowdhury S.P."/>
            <person name="Chaudhari B.L."/>
            <person name="Shouche Y.S."/>
        </authorList>
    </citation>
    <scope>NUCLEOTIDE SEQUENCE [LARGE SCALE GENOMIC DNA]</scope>
    <source>
        <strain evidence="2 3">PVAS-1</strain>
    </source>
</reference>
<sequence length="514" mass="55554">MGGQRISIDSEGIAGLGRQLTAIADYLEEKAAKANNEAVETFGFPSWTGTQAYEAAIGDYERRRKQACTQLRALARLAQDAGSWYVETEDLVDERNRGGPLMALEDPGTIEEGDPAVIRAEADELKTVAANIHTVVNLLRTVSTKGVWDSCSGTMFEREVGTTPSDLVATANRLSGAERIIRPYADRLEESQATLKRLRGRYDTNTATAQARKERLATMTPEDPEYVTVEREYRAAANSREMNRRGFAREADAAAADEHAVAASLAVVGSDLSDERLYNTFEQSSRVGTSSLATNPVSGFVKPMGVLAAGDPIGRFGRRAVYGEGSYSDVGKSTYLAAVDTMIPLSRQIKTGRRIKAADRAAELRSIRAADKSTNPIAHRRIGADAKSWAKHKAATSKVRGRHKATDWARETSGINLADDFATDWAAVAGSGHVRKGGVIVTYGVRKTNHTVSRVESGISTGQSIDAAADKVTESPSERQEREAAAERREEAQRSRRAGAIDDLTGSHLVSPVP</sequence>
<dbReference type="EMBL" id="ALWX01000014">
    <property type="protein sequence ID" value="EKA62184.1"/>
    <property type="molecule type" value="Genomic_DNA"/>
</dbReference>